<keyword evidence="2" id="KW-1185">Reference proteome</keyword>
<accession>A0ABR3ZGJ0</accession>
<protein>
    <submittedName>
        <fullName evidence="1">Uncharacterized protein</fullName>
    </submittedName>
</protein>
<organism evidence="1 2">
    <name type="scientific">Sporothrix stenoceras</name>
    <dbReference type="NCBI Taxonomy" id="5173"/>
    <lineage>
        <taxon>Eukaryota</taxon>
        <taxon>Fungi</taxon>
        <taxon>Dikarya</taxon>
        <taxon>Ascomycota</taxon>
        <taxon>Pezizomycotina</taxon>
        <taxon>Sordariomycetes</taxon>
        <taxon>Sordariomycetidae</taxon>
        <taxon>Ophiostomatales</taxon>
        <taxon>Ophiostomataceae</taxon>
        <taxon>Sporothrix</taxon>
    </lineage>
</organism>
<sequence length="135" mass="15518">MGQTSVEAEVWDAAHRLYTYVAFCQRSPNTERLVFFRRLVRLCFHNRSILLKGVSSLAVNDDKTIFEACGVCRRREYSAETEGKSARTTGNCCWFRPGSHARGFLRQVHALCDDHPELFGDEVSMEEFENLFVFA</sequence>
<evidence type="ECO:0000313" key="2">
    <source>
        <dbReference type="Proteomes" id="UP001583186"/>
    </source>
</evidence>
<reference evidence="1 2" key="1">
    <citation type="journal article" date="2024" name="IMA Fungus">
        <title>IMA Genome - F19 : A genome assembly and annotation guide to empower mycologists, including annotated draft genome sequences of Ceratocystis pirilliformis, Diaporthe australafricana, Fusarium ophioides, Paecilomyces lecythidis, and Sporothrix stenoceras.</title>
        <authorList>
            <person name="Aylward J."/>
            <person name="Wilson A.M."/>
            <person name="Visagie C.M."/>
            <person name="Spraker J."/>
            <person name="Barnes I."/>
            <person name="Buitendag C."/>
            <person name="Ceriani C."/>
            <person name="Del Mar Angel L."/>
            <person name="du Plessis D."/>
            <person name="Fuchs T."/>
            <person name="Gasser K."/>
            <person name="Kramer D."/>
            <person name="Li W."/>
            <person name="Munsamy K."/>
            <person name="Piso A."/>
            <person name="Price J.L."/>
            <person name="Sonnekus B."/>
            <person name="Thomas C."/>
            <person name="van der Nest A."/>
            <person name="van Dijk A."/>
            <person name="van Heerden A."/>
            <person name="van Vuuren N."/>
            <person name="Yilmaz N."/>
            <person name="Duong T.A."/>
            <person name="van der Merwe N.A."/>
            <person name="Wingfield M.J."/>
            <person name="Wingfield B.D."/>
        </authorList>
    </citation>
    <scope>NUCLEOTIDE SEQUENCE [LARGE SCALE GENOMIC DNA]</scope>
    <source>
        <strain evidence="1 2">CMW 5346</strain>
    </source>
</reference>
<gene>
    <name evidence="1" type="ORF">Sste5346_002926</name>
</gene>
<dbReference type="Proteomes" id="UP001583186">
    <property type="component" value="Unassembled WGS sequence"/>
</dbReference>
<dbReference type="EMBL" id="JAWCUI010000012">
    <property type="protein sequence ID" value="KAL1899525.1"/>
    <property type="molecule type" value="Genomic_DNA"/>
</dbReference>
<name>A0ABR3ZGJ0_9PEZI</name>
<proteinExistence type="predicted"/>
<evidence type="ECO:0000313" key="1">
    <source>
        <dbReference type="EMBL" id="KAL1899525.1"/>
    </source>
</evidence>
<comment type="caution">
    <text evidence="1">The sequence shown here is derived from an EMBL/GenBank/DDBJ whole genome shotgun (WGS) entry which is preliminary data.</text>
</comment>